<keyword evidence="3" id="KW-1185">Reference proteome</keyword>
<feature type="region of interest" description="Disordered" evidence="1">
    <location>
        <begin position="501"/>
        <end position="560"/>
    </location>
</feature>
<feature type="compositionally biased region" description="Basic residues" evidence="1">
    <location>
        <begin position="588"/>
        <end position="598"/>
    </location>
</feature>
<gene>
    <name evidence="2" type="ORF">PAPYR_3471</name>
</gene>
<feature type="region of interest" description="Disordered" evidence="1">
    <location>
        <begin position="340"/>
        <end position="370"/>
    </location>
</feature>
<dbReference type="InterPro" id="IPR036322">
    <property type="entry name" value="WD40_repeat_dom_sf"/>
</dbReference>
<reference evidence="2" key="1">
    <citation type="journal article" date="2022" name="bioRxiv">
        <title>Genomics of Preaxostyla Flagellates Illuminates Evolutionary Transitions and the Path Towards Mitochondrial Loss.</title>
        <authorList>
            <person name="Novak L.V.F."/>
            <person name="Treitli S.C."/>
            <person name="Pyrih J."/>
            <person name="Halakuc P."/>
            <person name="Pipaliya S.V."/>
            <person name="Vacek V."/>
            <person name="Brzon O."/>
            <person name="Soukal P."/>
            <person name="Eme L."/>
            <person name="Dacks J.B."/>
            <person name="Karnkowska A."/>
            <person name="Elias M."/>
            <person name="Hampl V."/>
        </authorList>
    </citation>
    <scope>NUCLEOTIDE SEQUENCE</scope>
    <source>
        <strain evidence="2">RCP-MX</strain>
    </source>
</reference>
<organism evidence="2 3">
    <name type="scientific">Paratrimastix pyriformis</name>
    <dbReference type="NCBI Taxonomy" id="342808"/>
    <lineage>
        <taxon>Eukaryota</taxon>
        <taxon>Metamonada</taxon>
        <taxon>Preaxostyla</taxon>
        <taxon>Paratrimastigidae</taxon>
        <taxon>Paratrimastix</taxon>
    </lineage>
</organism>
<dbReference type="EMBL" id="JAPMOS010000013">
    <property type="protein sequence ID" value="KAJ4460436.1"/>
    <property type="molecule type" value="Genomic_DNA"/>
</dbReference>
<protein>
    <submittedName>
        <fullName evidence="2">Uncharacterized protein</fullName>
    </submittedName>
</protein>
<feature type="region of interest" description="Disordered" evidence="1">
    <location>
        <begin position="584"/>
        <end position="604"/>
    </location>
</feature>
<feature type="region of interest" description="Disordered" evidence="1">
    <location>
        <begin position="636"/>
        <end position="658"/>
    </location>
</feature>
<proteinExistence type="predicted"/>
<evidence type="ECO:0000313" key="2">
    <source>
        <dbReference type="EMBL" id="KAJ4460436.1"/>
    </source>
</evidence>
<sequence>MDCKLFGHPETPDAVQWSQDSNFLCCIVGEHIYIYYPPYLDILRGTVTCLSRPDPIPKPIRHAAGPLDLLSHTKSSTETAIRAATWSPASCGPNGTPLLFVVGPNLHGHIFRCPTEPGQQQWVESMSSEEHRTRLDRLSFSAGCWSADCPARLAVGTRAGSVVLWDLALRPDRSGLELRVRAECWPQGPPGDQRRPSITALQWGEAGLAVGADDGSVCLLPSGGGPSVWVQPADMRGCVALAWRPGDQAAPPPAGPGLAVVGRWDNRDAHPASVTGLSWSCRGLHSASTDGTSALWALPPAPGRPGPGAPPCSPAGGLGVGALRLVRCVAGSGRLGSTGSIALGPATPARPPQAPAAAQWDPFAAPGAPSAALPAGTLPAAPGGPQATAQWGGPAPGATQLPVWGMATGARGTVMAVLREHPHPNPARPAIGRLHMAAILQTVPEHRQALAQMAARGPLPSGLTAYGRLAVSALPRLGLLRLCGDLEAHAARCAAQAAPPVAPLGGTAGPAQSQGSRGPEGDAARAGAGGAESAPGGAEGAGAGAVGAEGAPPQDDPRPLALEVGPATAVRALQLANCLRRCEASGGRPRRHAARRGRGGAPLPGMEEAEAARDVQAGLSWLGAHPHPEGLGRPDQQLGPEPPAACPSAATCGRKSSLRPYGSPWRGLLARAGPQWEEDPLDEGPLGGPARPRCPCCGLRMVWRW</sequence>
<feature type="compositionally biased region" description="Gly residues" evidence="1">
    <location>
        <begin position="537"/>
        <end position="547"/>
    </location>
</feature>
<accession>A0ABQ8UMN1</accession>
<feature type="compositionally biased region" description="Low complexity" evidence="1">
    <location>
        <begin position="355"/>
        <end position="370"/>
    </location>
</feature>
<dbReference type="Proteomes" id="UP001141327">
    <property type="component" value="Unassembled WGS sequence"/>
</dbReference>
<comment type="caution">
    <text evidence="2">The sequence shown here is derived from an EMBL/GenBank/DDBJ whole genome shotgun (WGS) entry which is preliminary data.</text>
</comment>
<dbReference type="SUPFAM" id="SSF50978">
    <property type="entry name" value="WD40 repeat-like"/>
    <property type="match status" value="1"/>
</dbReference>
<name>A0ABQ8UMN1_9EUKA</name>
<dbReference type="InterPro" id="IPR015943">
    <property type="entry name" value="WD40/YVTN_repeat-like_dom_sf"/>
</dbReference>
<evidence type="ECO:0000313" key="3">
    <source>
        <dbReference type="Proteomes" id="UP001141327"/>
    </source>
</evidence>
<evidence type="ECO:0000256" key="1">
    <source>
        <dbReference type="SAM" id="MobiDB-lite"/>
    </source>
</evidence>
<dbReference type="Gene3D" id="2.130.10.10">
    <property type="entry name" value="YVTN repeat-like/Quinoprotein amine dehydrogenase"/>
    <property type="match status" value="1"/>
</dbReference>